<feature type="chain" id="PRO_5040496206" description="Secreted protein" evidence="2">
    <location>
        <begin position="23"/>
        <end position="104"/>
    </location>
</feature>
<dbReference type="AlphaFoldDB" id="A0A9P9A2I7"/>
<name>A0A9P9A2I7_9PEZI</name>
<feature type="region of interest" description="Disordered" evidence="1">
    <location>
        <begin position="18"/>
        <end position="59"/>
    </location>
</feature>
<sequence>MAAGKSWLHFIAFLAMPRSTRSQDRNTRQPGSDRFLVSRPAEATVCRQPHRPQEPARLSELQSRLVGIPGMKDGRSTGTLMSEKCTPQCWTCRLGAEVPSRSQS</sequence>
<dbReference type="Proteomes" id="UP000758603">
    <property type="component" value="Unassembled WGS sequence"/>
</dbReference>
<proteinExistence type="predicted"/>
<evidence type="ECO:0000313" key="3">
    <source>
        <dbReference type="EMBL" id="KAH6659163.1"/>
    </source>
</evidence>
<gene>
    <name evidence="3" type="ORF">BKA67DRAFT_543744</name>
</gene>
<dbReference type="EMBL" id="JAGPXC010000001">
    <property type="protein sequence ID" value="KAH6659163.1"/>
    <property type="molecule type" value="Genomic_DNA"/>
</dbReference>
<feature type="signal peptide" evidence="2">
    <location>
        <begin position="1"/>
        <end position="22"/>
    </location>
</feature>
<dbReference type="GeneID" id="70130100"/>
<organism evidence="3 4">
    <name type="scientific">Truncatella angustata</name>
    <dbReference type="NCBI Taxonomy" id="152316"/>
    <lineage>
        <taxon>Eukaryota</taxon>
        <taxon>Fungi</taxon>
        <taxon>Dikarya</taxon>
        <taxon>Ascomycota</taxon>
        <taxon>Pezizomycotina</taxon>
        <taxon>Sordariomycetes</taxon>
        <taxon>Xylariomycetidae</taxon>
        <taxon>Amphisphaeriales</taxon>
        <taxon>Sporocadaceae</taxon>
        <taxon>Truncatella</taxon>
    </lineage>
</organism>
<keyword evidence="4" id="KW-1185">Reference proteome</keyword>
<evidence type="ECO:0000313" key="4">
    <source>
        <dbReference type="Proteomes" id="UP000758603"/>
    </source>
</evidence>
<accession>A0A9P9A2I7</accession>
<evidence type="ECO:0000256" key="1">
    <source>
        <dbReference type="SAM" id="MobiDB-lite"/>
    </source>
</evidence>
<reference evidence="3" key="1">
    <citation type="journal article" date="2021" name="Nat. Commun.">
        <title>Genetic determinants of endophytism in the Arabidopsis root mycobiome.</title>
        <authorList>
            <person name="Mesny F."/>
            <person name="Miyauchi S."/>
            <person name="Thiergart T."/>
            <person name="Pickel B."/>
            <person name="Atanasova L."/>
            <person name="Karlsson M."/>
            <person name="Huettel B."/>
            <person name="Barry K.W."/>
            <person name="Haridas S."/>
            <person name="Chen C."/>
            <person name="Bauer D."/>
            <person name="Andreopoulos W."/>
            <person name="Pangilinan J."/>
            <person name="LaButti K."/>
            <person name="Riley R."/>
            <person name="Lipzen A."/>
            <person name="Clum A."/>
            <person name="Drula E."/>
            <person name="Henrissat B."/>
            <person name="Kohler A."/>
            <person name="Grigoriev I.V."/>
            <person name="Martin F.M."/>
            <person name="Hacquard S."/>
        </authorList>
    </citation>
    <scope>NUCLEOTIDE SEQUENCE</scope>
    <source>
        <strain evidence="3">MPI-SDFR-AT-0073</strain>
    </source>
</reference>
<evidence type="ECO:0008006" key="5">
    <source>
        <dbReference type="Google" id="ProtNLM"/>
    </source>
</evidence>
<comment type="caution">
    <text evidence="3">The sequence shown here is derived from an EMBL/GenBank/DDBJ whole genome shotgun (WGS) entry which is preliminary data.</text>
</comment>
<protein>
    <recommendedName>
        <fullName evidence="5">Secreted protein</fullName>
    </recommendedName>
</protein>
<keyword evidence="2" id="KW-0732">Signal</keyword>
<dbReference type="RefSeq" id="XP_045963294.1">
    <property type="nucleotide sequence ID" value="XM_046101208.1"/>
</dbReference>
<evidence type="ECO:0000256" key="2">
    <source>
        <dbReference type="SAM" id="SignalP"/>
    </source>
</evidence>